<evidence type="ECO:0000313" key="4">
    <source>
        <dbReference type="Proteomes" id="UP000185124"/>
    </source>
</evidence>
<dbReference type="Proteomes" id="UP000185124">
    <property type="component" value="Unassembled WGS sequence"/>
</dbReference>
<organism evidence="3 4">
    <name type="scientific">Micromonospora cremea</name>
    <dbReference type="NCBI Taxonomy" id="709881"/>
    <lineage>
        <taxon>Bacteria</taxon>
        <taxon>Bacillati</taxon>
        <taxon>Actinomycetota</taxon>
        <taxon>Actinomycetes</taxon>
        <taxon>Micromonosporales</taxon>
        <taxon>Micromonosporaceae</taxon>
        <taxon>Micromonospora</taxon>
    </lineage>
</organism>
<evidence type="ECO:0000313" key="3">
    <source>
        <dbReference type="EMBL" id="SIN07060.1"/>
    </source>
</evidence>
<proteinExistence type="predicted"/>
<reference evidence="4" key="1">
    <citation type="submission" date="2016-12" db="EMBL/GenBank/DDBJ databases">
        <authorList>
            <person name="Varghese N."/>
            <person name="Submissions S."/>
        </authorList>
    </citation>
    <scope>NUCLEOTIDE SEQUENCE [LARGE SCALE GENOMIC DNA]</scope>
    <source>
        <strain evidence="4">DSM 45599</strain>
    </source>
</reference>
<dbReference type="AlphaFoldDB" id="A0A1N5YCW1"/>
<sequence length="69" mass="7355">MPRRPIPDGRREPPGHDFVCASPPLRSAPARGPSSRHPEPSMSRYVAPLGFTLAAVWVAIVFVLAGGGH</sequence>
<protein>
    <submittedName>
        <fullName evidence="3">Uncharacterized protein</fullName>
    </submittedName>
</protein>
<evidence type="ECO:0000256" key="1">
    <source>
        <dbReference type="SAM" id="MobiDB-lite"/>
    </source>
</evidence>
<feature type="region of interest" description="Disordered" evidence="1">
    <location>
        <begin position="1"/>
        <end position="41"/>
    </location>
</feature>
<gene>
    <name evidence="3" type="ORF">SAMN04489832_2778</name>
</gene>
<feature type="compositionally biased region" description="Basic and acidic residues" evidence="1">
    <location>
        <begin position="1"/>
        <end position="15"/>
    </location>
</feature>
<dbReference type="STRING" id="709881.SAMN04489832_2778"/>
<dbReference type="RefSeq" id="WP_143728419.1">
    <property type="nucleotide sequence ID" value="NZ_FSQT01000002.1"/>
</dbReference>
<keyword evidence="2" id="KW-1133">Transmembrane helix</keyword>
<dbReference type="OrthoDB" id="3402345at2"/>
<accession>A0A1N5YCW1</accession>
<keyword evidence="2" id="KW-0812">Transmembrane</keyword>
<keyword evidence="4" id="KW-1185">Reference proteome</keyword>
<dbReference type="EMBL" id="FSQT01000002">
    <property type="protein sequence ID" value="SIN07060.1"/>
    <property type="molecule type" value="Genomic_DNA"/>
</dbReference>
<name>A0A1N5YCW1_9ACTN</name>
<evidence type="ECO:0000256" key="2">
    <source>
        <dbReference type="SAM" id="Phobius"/>
    </source>
</evidence>
<keyword evidence="2" id="KW-0472">Membrane</keyword>
<feature type="transmembrane region" description="Helical" evidence="2">
    <location>
        <begin position="45"/>
        <end position="65"/>
    </location>
</feature>